<dbReference type="EMBL" id="FOQD01000001">
    <property type="protein sequence ID" value="SFH56144.1"/>
    <property type="molecule type" value="Genomic_DNA"/>
</dbReference>
<evidence type="ECO:0000313" key="3">
    <source>
        <dbReference type="Proteomes" id="UP000199518"/>
    </source>
</evidence>
<name>A0A1I3B1H3_9PLAN</name>
<protein>
    <submittedName>
        <fullName evidence="2">Uncharacterized protein</fullName>
    </submittedName>
</protein>
<sequence>MQLARRAFLVIGLLVLGLGSSGCDKASTTTITIRNQTGSAVTINAYITGGGKTYELNQKNLANGKAVTKKYCTRLPKGSTYPLQGTVTVGGTTKPLPAGMNVMIGETNSFVLTSPAPGAIRATVYLNATVKVVLDF</sequence>
<dbReference type="PROSITE" id="PS51257">
    <property type="entry name" value="PROKAR_LIPOPROTEIN"/>
    <property type="match status" value="1"/>
</dbReference>
<proteinExistence type="predicted"/>
<feature type="signal peptide" evidence="1">
    <location>
        <begin position="1"/>
        <end position="26"/>
    </location>
</feature>
<reference evidence="3" key="1">
    <citation type="submission" date="2016-10" db="EMBL/GenBank/DDBJ databases">
        <authorList>
            <person name="Varghese N."/>
            <person name="Submissions S."/>
        </authorList>
    </citation>
    <scope>NUCLEOTIDE SEQUENCE [LARGE SCALE GENOMIC DNA]</scope>
    <source>
        <strain evidence="3">DSM 26348</strain>
    </source>
</reference>
<evidence type="ECO:0000313" key="2">
    <source>
        <dbReference type="EMBL" id="SFH56144.1"/>
    </source>
</evidence>
<gene>
    <name evidence="2" type="ORF">SAMN05421753_101174</name>
</gene>
<dbReference type="AlphaFoldDB" id="A0A1I3B1H3"/>
<accession>A0A1I3B1H3</accession>
<dbReference type="Proteomes" id="UP000199518">
    <property type="component" value="Unassembled WGS sequence"/>
</dbReference>
<dbReference type="RefSeq" id="WP_092047046.1">
    <property type="nucleotide sequence ID" value="NZ_FOQD01000001.1"/>
</dbReference>
<evidence type="ECO:0000256" key="1">
    <source>
        <dbReference type="SAM" id="SignalP"/>
    </source>
</evidence>
<organism evidence="2 3">
    <name type="scientific">Planctomicrobium piriforme</name>
    <dbReference type="NCBI Taxonomy" id="1576369"/>
    <lineage>
        <taxon>Bacteria</taxon>
        <taxon>Pseudomonadati</taxon>
        <taxon>Planctomycetota</taxon>
        <taxon>Planctomycetia</taxon>
        <taxon>Planctomycetales</taxon>
        <taxon>Planctomycetaceae</taxon>
        <taxon>Planctomicrobium</taxon>
    </lineage>
</organism>
<feature type="chain" id="PRO_5011469939" evidence="1">
    <location>
        <begin position="27"/>
        <end position="136"/>
    </location>
</feature>
<keyword evidence="1" id="KW-0732">Signal</keyword>
<keyword evidence="3" id="KW-1185">Reference proteome</keyword>